<evidence type="ECO:0000313" key="2">
    <source>
        <dbReference type="EMBL" id="PKK72667.1"/>
    </source>
</evidence>
<evidence type="ECO:0000313" key="3">
    <source>
        <dbReference type="Proteomes" id="UP000233469"/>
    </source>
</evidence>
<evidence type="ECO:0000256" key="1">
    <source>
        <dbReference type="SAM" id="MobiDB-lite"/>
    </source>
</evidence>
<dbReference type="AlphaFoldDB" id="A0A2N1NFG6"/>
<dbReference type="EMBL" id="LLXL01000424">
    <property type="protein sequence ID" value="PKK72667.1"/>
    <property type="molecule type" value="Genomic_DNA"/>
</dbReference>
<organism evidence="2 3">
    <name type="scientific">Rhizophagus irregularis</name>
    <dbReference type="NCBI Taxonomy" id="588596"/>
    <lineage>
        <taxon>Eukaryota</taxon>
        <taxon>Fungi</taxon>
        <taxon>Fungi incertae sedis</taxon>
        <taxon>Mucoromycota</taxon>
        <taxon>Glomeromycotina</taxon>
        <taxon>Glomeromycetes</taxon>
        <taxon>Glomerales</taxon>
        <taxon>Glomeraceae</taxon>
        <taxon>Rhizophagus</taxon>
    </lineage>
</organism>
<accession>A0A2N1NFG6</accession>
<reference evidence="2 3" key="2">
    <citation type="submission" date="2017-10" db="EMBL/GenBank/DDBJ databases">
        <title>Extensive intraspecific genome diversity in a model arbuscular mycorrhizal fungus.</title>
        <authorList>
            <person name="Chen E.C.H."/>
            <person name="Morin E."/>
            <person name="Baudet D."/>
            <person name="Noel J."/>
            <person name="Ndikumana S."/>
            <person name="Charron P."/>
            <person name="St-Onge C."/>
            <person name="Giorgi J."/>
            <person name="Grigoriev I.V."/>
            <person name="Roux C."/>
            <person name="Martin F.M."/>
            <person name="Corradi N."/>
        </authorList>
    </citation>
    <scope>NUCLEOTIDE SEQUENCE [LARGE SCALE GENOMIC DNA]</scope>
    <source>
        <strain evidence="2 3">C2</strain>
    </source>
</reference>
<proteinExistence type="predicted"/>
<name>A0A2N1NFG6_9GLOM</name>
<gene>
    <name evidence="2" type="ORF">RhiirC2_776918</name>
</gene>
<dbReference type="VEuPathDB" id="FungiDB:FUN_020725"/>
<sequence length="363" mass="42693">MLLILVLATPKQRKLTWKYGYNGILHFDRTFGFSNKKVLLFVLLVVNQNNKGIPIRYLLFSAASGVQKASSSYNYAILKELLKQYKDKISIENFFQKLALLEIWPHIYFLLCEFHIIQCWENKIKQVLGSHSGYDIVSYQKDMKEYLNNNIKKYFKEHWIGNIELGWTYYDKLIAANILNITVDSIPNNYFKAFNNQLKTHQSYKRLDIALDTRFTYYTFKSKKSDQNLQVFKQVAYLYQTNYMIKKLKSGAIHTATIWINWLRSQLSQNTYYSNLQYNQLPLITLPSQEEALRLLNKDKDQTKELLLFEQKLQDVHRDDNNTLEDNITSNNRDKTATSIETTPLSTETTSLIPLDLNTKHSI</sequence>
<dbReference type="VEuPathDB" id="FungiDB:RhiirA1_481181"/>
<evidence type="ECO:0008006" key="4">
    <source>
        <dbReference type="Google" id="ProtNLM"/>
    </source>
</evidence>
<protein>
    <recommendedName>
        <fullName evidence="4">MULE transposase domain-containing protein</fullName>
    </recommendedName>
</protein>
<dbReference type="VEuPathDB" id="FungiDB:RhiirFUN_003894"/>
<reference evidence="2 3" key="1">
    <citation type="submission" date="2016-04" db="EMBL/GenBank/DDBJ databases">
        <title>Genome analyses suggest a sexual origin of heterokaryosis in a supposedly ancient asexual fungus.</title>
        <authorList>
            <person name="Ropars J."/>
            <person name="Sedzielewska K."/>
            <person name="Noel J."/>
            <person name="Charron P."/>
            <person name="Farinelli L."/>
            <person name="Marton T."/>
            <person name="Kruger M."/>
            <person name="Pelin A."/>
            <person name="Brachmann A."/>
            <person name="Corradi N."/>
        </authorList>
    </citation>
    <scope>NUCLEOTIDE SEQUENCE [LARGE SCALE GENOMIC DNA]</scope>
    <source>
        <strain evidence="2 3">C2</strain>
    </source>
</reference>
<dbReference type="VEuPathDB" id="FungiDB:RhiirFUN_000421"/>
<dbReference type="Proteomes" id="UP000233469">
    <property type="component" value="Unassembled WGS sequence"/>
</dbReference>
<feature type="region of interest" description="Disordered" evidence="1">
    <location>
        <begin position="320"/>
        <end position="343"/>
    </location>
</feature>
<comment type="caution">
    <text evidence="2">The sequence shown here is derived from an EMBL/GenBank/DDBJ whole genome shotgun (WGS) entry which is preliminary data.</text>
</comment>